<gene>
    <name evidence="3" type="ORF">ACFSC2_18095</name>
</gene>
<comment type="caution">
    <text evidence="3">The sequence shown here is derived from an EMBL/GenBank/DDBJ whole genome shotgun (WGS) entry which is preliminary data.</text>
</comment>
<evidence type="ECO:0000256" key="1">
    <source>
        <dbReference type="SAM" id="Phobius"/>
    </source>
</evidence>
<evidence type="ECO:0000313" key="4">
    <source>
        <dbReference type="Proteomes" id="UP001597138"/>
    </source>
</evidence>
<keyword evidence="4" id="KW-1185">Reference proteome</keyword>
<reference evidence="4" key="1">
    <citation type="journal article" date="2019" name="Int. J. Syst. Evol. Microbiol.">
        <title>The Global Catalogue of Microorganisms (GCM) 10K type strain sequencing project: providing services to taxonomists for standard genome sequencing and annotation.</title>
        <authorList>
            <consortium name="The Broad Institute Genomics Platform"/>
            <consortium name="The Broad Institute Genome Sequencing Center for Infectious Disease"/>
            <person name="Wu L."/>
            <person name="Ma J."/>
        </authorList>
    </citation>
    <scope>NUCLEOTIDE SEQUENCE [LARGE SCALE GENOMIC DNA]</scope>
    <source>
        <strain evidence="4">CCUG 70865</strain>
    </source>
</reference>
<evidence type="ECO:0000259" key="2">
    <source>
        <dbReference type="Pfam" id="PF14317"/>
    </source>
</evidence>
<dbReference type="EMBL" id="JBHUDZ010000016">
    <property type="protein sequence ID" value="MFD1604655.1"/>
    <property type="molecule type" value="Genomic_DNA"/>
</dbReference>
<keyword evidence="1" id="KW-0812">Transmembrane</keyword>
<name>A0ABW4HJ04_9FLAO</name>
<keyword evidence="1" id="KW-0472">Membrane</keyword>
<dbReference type="RefSeq" id="WP_379815741.1">
    <property type="nucleotide sequence ID" value="NZ_JBHUDZ010000016.1"/>
</dbReference>
<proteinExistence type="predicted"/>
<feature type="transmembrane region" description="Helical" evidence="1">
    <location>
        <begin position="33"/>
        <end position="50"/>
    </location>
</feature>
<sequence>MNTTNFSMEFELNVSEIRKLNKMYFENLYKQRVLIFSTIMLFSLILFDFLEIDDNNDFFQWVIKSLIIIVCFLLIQYSFVETICNIIFKASQKLLRSDKFISKYKFNFTNSLICVHSPLGEIKHKWNTIEKAILTKDFFFLYIKERNAYIISISTKNTKGRDIEKLLEFIENNVTHVIKT</sequence>
<feature type="domain" description="YcxB-like C-terminal" evidence="2">
    <location>
        <begin position="115"/>
        <end position="151"/>
    </location>
</feature>
<organism evidence="3 4">
    <name type="scientific">Flavobacterium artemisiae</name>
    <dbReference type="NCBI Taxonomy" id="2126556"/>
    <lineage>
        <taxon>Bacteria</taxon>
        <taxon>Pseudomonadati</taxon>
        <taxon>Bacteroidota</taxon>
        <taxon>Flavobacteriia</taxon>
        <taxon>Flavobacteriales</taxon>
        <taxon>Flavobacteriaceae</taxon>
        <taxon>Flavobacterium</taxon>
    </lineage>
</organism>
<feature type="transmembrane region" description="Helical" evidence="1">
    <location>
        <begin position="62"/>
        <end position="88"/>
    </location>
</feature>
<dbReference type="Pfam" id="PF14317">
    <property type="entry name" value="YcxB"/>
    <property type="match status" value="1"/>
</dbReference>
<keyword evidence="1" id="KW-1133">Transmembrane helix</keyword>
<protein>
    <submittedName>
        <fullName evidence="3">YcxB family protein</fullName>
    </submittedName>
</protein>
<accession>A0ABW4HJ04</accession>
<dbReference type="InterPro" id="IPR025588">
    <property type="entry name" value="YcxB-like_C"/>
</dbReference>
<dbReference type="Proteomes" id="UP001597138">
    <property type="component" value="Unassembled WGS sequence"/>
</dbReference>
<evidence type="ECO:0000313" key="3">
    <source>
        <dbReference type="EMBL" id="MFD1604655.1"/>
    </source>
</evidence>